<evidence type="ECO:0000313" key="2">
    <source>
        <dbReference type="Proteomes" id="UP000002791"/>
    </source>
</evidence>
<dbReference type="Proteomes" id="UP000002791">
    <property type="component" value="Chromosome"/>
</dbReference>
<keyword evidence="2" id="KW-1185">Reference proteome</keyword>
<organism evidence="1 2">
    <name type="scientific">Saccharomonospora cyanea NA-134</name>
    <dbReference type="NCBI Taxonomy" id="882082"/>
    <lineage>
        <taxon>Bacteria</taxon>
        <taxon>Bacillati</taxon>
        <taxon>Actinomycetota</taxon>
        <taxon>Actinomycetes</taxon>
        <taxon>Pseudonocardiales</taxon>
        <taxon>Pseudonocardiaceae</taxon>
        <taxon>Saccharomonospora</taxon>
    </lineage>
</organism>
<dbReference type="EMBL" id="CM001440">
    <property type="protein sequence ID" value="EHR62652.1"/>
    <property type="molecule type" value="Genomic_DNA"/>
</dbReference>
<dbReference type="AlphaFoldDB" id="H5XG70"/>
<name>H5XG70_9PSEU</name>
<gene>
    <name evidence="1" type="ORF">SaccyDRAFT_3825</name>
</gene>
<dbReference type="STRING" id="882082.SaccyDRAFT_3825"/>
<sequence length="133" mass="14119">MSVSMVTATGAASLLVALIVALATAWRYRRMADQHRDEYLALEHAVALLGGRAAQMLRGEADRFQREVDGDPTAAAERLGSVSALVGLKRQLASGEQFATAERDALALAAENRDATRARRAALIEAAEGGDAR</sequence>
<evidence type="ECO:0000313" key="1">
    <source>
        <dbReference type="EMBL" id="EHR62652.1"/>
    </source>
</evidence>
<dbReference type="HOGENOM" id="CLU_1905213_0_0_11"/>
<proteinExistence type="predicted"/>
<dbReference type="RefSeq" id="WP_005458555.1">
    <property type="nucleotide sequence ID" value="NZ_CM001440.1"/>
</dbReference>
<accession>H5XG70</accession>
<reference evidence="1 2" key="1">
    <citation type="submission" date="2011-11" db="EMBL/GenBank/DDBJ databases">
        <title>The Noncontiguous Finished sequence of Saccharomonospora cyanea NA-134.</title>
        <authorList>
            <consortium name="US DOE Joint Genome Institute"/>
            <person name="Lucas S."/>
            <person name="Han J."/>
            <person name="Lapidus A."/>
            <person name="Cheng J.-F."/>
            <person name="Goodwin L."/>
            <person name="Pitluck S."/>
            <person name="Peters L."/>
            <person name="Ovchinnikova G."/>
            <person name="Lu M."/>
            <person name="Detter J.C."/>
            <person name="Han C."/>
            <person name="Tapia R."/>
            <person name="Land M."/>
            <person name="Hauser L."/>
            <person name="Kyrpides N."/>
            <person name="Ivanova N."/>
            <person name="Pagani I."/>
            <person name="Brambilla E.-M."/>
            <person name="Klenk H.-P."/>
            <person name="Woyke T."/>
        </authorList>
    </citation>
    <scope>NUCLEOTIDE SEQUENCE [LARGE SCALE GENOMIC DNA]</scope>
    <source>
        <strain evidence="1 2">NA-134</strain>
    </source>
</reference>
<protein>
    <submittedName>
        <fullName evidence="1">Uncharacterized protein</fullName>
    </submittedName>
</protein>